<dbReference type="AlphaFoldDB" id="A0A818QVI6"/>
<organism evidence="3 6">
    <name type="scientific">Rotaria socialis</name>
    <dbReference type="NCBI Taxonomy" id="392032"/>
    <lineage>
        <taxon>Eukaryota</taxon>
        <taxon>Metazoa</taxon>
        <taxon>Spiralia</taxon>
        <taxon>Gnathifera</taxon>
        <taxon>Rotifera</taxon>
        <taxon>Eurotatoria</taxon>
        <taxon>Bdelloidea</taxon>
        <taxon>Philodinida</taxon>
        <taxon>Philodinidae</taxon>
        <taxon>Rotaria</taxon>
    </lineage>
</organism>
<keyword evidence="1" id="KW-0732">Signal</keyword>
<proteinExistence type="predicted"/>
<dbReference type="Proteomes" id="UP000663848">
    <property type="component" value="Unassembled WGS sequence"/>
</dbReference>
<evidence type="ECO:0000313" key="6">
    <source>
        <dbReference type="Proteomes" id="UP000663872"/>
    </source>
</evidence>
<evidence type="ECO:0000313" key="2">
    <source>
        <dbReference type="EMBL" id="CAF3395917.1"/>
    </source>
</evidence>
<evidence type="ECO:0000256" key="1">
    <source>
        <dbReference type="SAM" id="SignalP"/>
    </source>
</evidence>
<sequence>MLSMFILNYVFTSLHGSKVTVGENIKHLAKDNRQFRTSVDRGVTCWLDLPDEMLLLICSYLSPGHVLQSFYTPSEPTDRLHRAIFDYYTKIKLDTMTNDEYLCLMNLFCDHHKSLRFESLKFCGQRFTCLTQRFFHDITMGIYGSLFGCAKHLTIIDCPSRNISIICRHISK</sequence>
<dbReference type="InterPro" id="IPR036047">
    <property type="entry name" value="F-box-like_dom_sf"/>
</dbReference>
<evidence type="ECO:0000313" key="4">
    <source>
        <dbReference type="EMBL" id="CAF4418925.1"/>
    </source>
</evidence>
<dbReference type="EMBL" id="CAJOBR010001220">
    <property type="protein sequence ID" value="CAF4589040.1"/>
    <property type="molecule type" value="Genomic_DNA"/>
</dbReference>
<feature type="signal peptide" evidence="1">
    <location>
        <begin position="1"/>
        <end position="16"/>
    </location>
</feature>
<dbReference type="EMBL" id="CAJOBQ010000797">
    <property type="protein sequence ID" value="CAF4418925.1"/>
    <property type="molecule type" value="Genomic_DNA"/>
</dbReference>
<gene>
    <name evidence="2" type="ORF">FME351_LOCUS8593</name>
    <name evidence="3" type="ORF">GRG538_LOCUS24848</name>
    <name evidence="5" type="ORF">QYT958_LOCUS10773</name>
    <name evidence="4" type="ORF">TSG867_LOCUS14366</name>
</gene>
<dbReference type="Proteomes" id="UP000663862">
    <property type="component" value="Unassembled WGS sequence"/>
</dbReference>
<dbReference type="Proteomes" id="UP000663869">
    <property type="component" value="Unassembled WGS sequence"/>
</dbReference>
<dbReference type="Proteomes" id="UP000663872">
    <property type="component" value="Unassembled WGS sequence"/>
</dbReference>
<dbReference type="SUPFAM" id="SSF81383">
    <property type="entry name" value="F-box domain"/>
    <property type="match status" value="1"/>
</dbReference>
<name>A0A818QVI6_9BILA</name>
<evidence type="ECO:0000313" key="3">
    <source>
        <dbReference type="EMBL" id="CAF3644354.1"/>
    </source>
</evidence>
<reference evidence="3" key="1">
    <citation type="submission" date="2021-02" db="EMBL/GenBank/DDBJ databases">
        <authorList>
            <person name="Nowell W R."/>
        </authorList>
    </citation>
    <scope>NUCLEOTIDE SEQUENCE</scope>
</reference>
<feature type="chain" id="PRO_5036233921" description="F-box domain-containing protein" evidence="1">
    <location>
        <begin position="17"/>
        <end position="172"/>
    </location>
</feature>
<accession>A0A818QVI6</accession>
<dbReference type="EMBL" id="CAJNYT010004210">
    <property type="protein sequence ID" value="CAF3644354.1"/>
    <property type="molecule type" value="Genomic_DNA"/>
</dbReference>
<protein>
    <recommendedName>
        <fullName evidence="7">F-box domain-containing protein</fullName>
    </recommendedName>
</protein>
<evidence type="ECO:0000313" key="5">
    <source>
        <dbReference type="EMBL" id="CAF4589040.1"/>
    </source>
</evidence>
<dbReference type="EMBL" id="CAJNYU010000888">
    <property type="protein sequence ID" value="CAF3395917.1"/>
    <property type="molecule type" value="Genomic_DNA"/>
</dbReference>
<comment type="caution">
    <text evidence="3">The sequence shown here is derived from an EMBL/GenBank/DDBJ whole genome shotgun (WGS) entry which is preliminary data.</text>
</comment>
<evidence type="ECO:0008006" key="7">
    <source>
        <dbReference type="Google" id="ProtNLM"/>
    </source>
</evidence>